<dbReference type="InterPro" id="IPR036736">
    <property type="entry name" value="ACP-like_sf"/>
</dbReference>
<feature type="domain" description="Carrier" evidence="4">
    <location>
        <begin position="799"/>
        <end position="875"/>
    </location>
</feature>
<dbReference type="InterPro" id="IPR023213">
    <property type="entry name" value="CAT-like_dom_sf"/>
</dbReference>
<feature type="domain" description="Carrier" evidence="4">
    <location>
        <begin position="1881"/>
        <end position="1957"/>
    </location>
</feature>
<dbReference type="InterPro" id="IPR020806">
    <property type="entry name" value="PKS_PP-bd"/>
</dbReference>
<dbReference type="InterPro" id="IPR000873">
    <property type="entry name" value="AMP-dep_synth/lig_dom"/>
</dbReference>
<keyword evidence="3" id="KW-0436">Ligase</keyword>
<dbReference type="PANTHER" id="PTHR45527:SF16">
    <property type="entry name" value="NONRIBOSOMAL PEPTIDE SYNTHASE ATNA-RELATED"/>
    <property type="match status" value="1"/>
</dbReference>
<gene>
    <name evidence="5" type="ORF">BP6252_13184</name>
</gene>
<proteinExistence type="predicted"/>
<dbReference type="NCBIfam" id="TIGR01733">
    <property type="entry name" value="AA-adenyl-dom"/>
    <property type="match status" value="4"/>
</dbReference>
<feature type="domain" description="Carrier" evidence="4">
    <location>
        <begin position="2965"/>
        <end position="3041"/>
    </location>
</feature>
<dbReference type="FunFam" id="3.30.559.10:FF:000016">
    <property type="entry name" value="Nonribosomal peptide synthase Pes1"/>
    <property type="match status" value="1"/>
</dbReference>
<dbReference type="InterPro" id="IPR042099">
    <property type="entry name" value="ANL_N_sf"/>
</dbReference>
<dbReference type="InterPro" id="IPR045851">
    <property type="entry name" value="AMP-bd_C_sf"/>
</dbReference>
<dbReference type="GO" id="GO:0043041">
    <property type="term" value="P:amino acid activation for nonribosomal peptide biosynthetic process"/>
    <property type="evidence" value="ECO:0007669"/>
    <property type="project" value="TreeGrafter"/>
</dbReference>
<dbReference type="SMART" id="SM00823">
    <property type="entry name" value="PKS_PP"/>
    <property type="match status" value="3"/>
</dbReference>
<dbReference type="PANTHER" id="PTHR45527">
    <property type="entry name" value="NONRIBOSOMAL PEPTIDE SYNTHETASE"/>
    <property type="match status" value="1"/>
</dbReference>
<dbReference type="Proteomes" id="UP000256645">
    <property type="component" value="Unassembled WGS sequence"/>
</dbReference>
<dbReference type="CDD" id="cd19545">
    <property type="entry name" value="FUM14_C_NRPS-like"/>
    <property type="match status" value="3"/>
</dbReference>
<dbReference type="InterPro" id="IPR006162">
    <property type="entry name" value="Ppantetheine_attach_site"/>
</dbReference>
<dbReference type="InterPro" id="IPR009081">
    <property type="entry name" value="PP-bd_ACP"/>
</dbReference>
<protein>
    <recommendedName>
        <fullName evidence="4">Carrier domain-containing protein</fullName>
    </recommendedName>
</protein>
<dbReference type="STRING" id="1849047.A0A3D8QAR7"/>
<dbReference type="FunFam" id="3.30.559.30:FF:000002">
    <property type="entry name" value="Nonribosomal peptide synthase Pes1"/>
    <property type="match status" value="1"/>
</dbReference>
<evidence type="ECO:0000256" key="2">
    <source>
        <dbReference type="ARBA" id="ARBA00022553"/>
    </source>
</evidence>
<dbReference type="FunFam" id="1.10.1200.10:FF:000005">
    <property type="entry name" value="Nonribosomal peptide synthetase 1"/>
    <property type="match status" value="3"/>
</dbReference>
<sequence length="4591" mass="507247">MSSADHWATYMGNVDPCYFPRMTEGKGSHNQRNVTDVKLPCAGTALQEFCKVHQVSLQTPFQASWALTLRQYVVSDDVVFGTMQSREVGEGFTYAVHKCALDGNVPVVEIMKSIQADLKDNLPNRENSWESCHGSQTSTEQLLFNTAVCFNSGQENFGSISALTSESMLTLHVTMGNFQNITATLECPTSVVSKSHAVNIASTFGRALSCVLGDTSTPVNCLDLFGEEHLAQVLEWNKNWPESLDACVHDLIQQQAIAQPDAPAVCSWDANFTFKELDDLSSRLSLHLIKLGVGAEVMVPFCFHKSAWTIVAMIAILKAGGATVAIDPAYPESRIKSIIDDTGGNIVIVEPSCSGLFTGLVPSIVEVDLSSIMALPHENDAVSRHYSEPHNPAFVVFTSGSTGRPKGIVIEHRSICTSSRAHSKVMHLGSDSRVLQFAAYTFDVSIQDIFTTLMQGGCVCVPSEAERLNDLAGAINRMNVNWTFLTPTVAKLLSPTDVPTLKTLTLGGEAVTLENLNTWAESVRLLNSFGPAECSVCCAVGLLEGGCEPSNFGYALEGSVLWIVDPTNHDHLTPIGAIGELLIQGPTLARGYLKDPTKTAAAFIENPRWLVTDGKPGQGRFYKTGDLVKYNPDGTMSFVGRKDTQVKLRGQRIELGEIEHAISARTSQGAQVLVDVFKQKDRQILTAFLYLPCNSPKALEPSLVSPELSGSLISTASTKTPPRALDLSDRIRKTLTELKSSLASALPDYMIPSLYIPLTCMPTNTSGKTDRKALRSLAQGLSEEDLAMCSLVDDAESEKISTDMERRLKEIWTKDLNLNSKSIKAGDSFFRLGGDSISAMRLVAIARDASIALTVADVFRNPKLSDMALVATDMRSAPEEESQLDVGPFMLIDGDKRTDELRKALASECDVDYHSILDAYPCTPLQEGLVALTMRQPEAYVSQNVFELPDFIDYNRFQMAWNMVVENTAILRTVIVPTETRGSYQVVLDTTIDWDVAKSLEEYLEEGKKRGIQYGKPLTRFAVVSSKDMKYFVWTAHHSVYDSWTRATILQNVERAYDNIPATSSPPFNRFIQYLINSDKDSSDAYWQSYLGGAMAPEFPPLPPSHQTITNASLEHKACISQRTGTDVTVSTIIRAAWAIILSRYSDSQDVVFGVTQTGRNAPVTQITEIAGPTLTTVPVRVTIDHRQAVSDFLLSVQNEATDMIPFEHAGLHHIKRIVRQPVNNSTQSACDFRTLLVVQPAARQDTTSASLAWTRLMLNAKESHTYPLVVECTLNHDHVQVSAQFDDKLLSKEHVRRIVFQFEHVMHQLNSAANPAIGDISLFSSYDDTKVEAWNTIYPEIVDECVHHMVAQQVGVRSHAVAVSAWDGNFTYQELDQLSDHLAHYLVEFGVGPETLVPLCFDKSIWTTVTMLAILKAGGACVALNPAHPISRLQTIIQSTKATVVVASPQYAHLFTDIAQSIISVDAKLFEQIPQKTGPACLLVCPSNPAFVVFTSGSTGIPKGIILEHRAVCSSARAHGAAMRFSNESRVLQFAAYTFDVAVGETFTTLIHGGTVCVPSEHDRMNDLAGVMRRMNISWAFLTPTVASLIGPSEVPDLEVLSLVGEAVPQEVLNIWASDVFLINAYGPAECTIWSTLFCGQQRSTTPSNIGRGVGALMWITEANNHDALCPVGCPGELLIEGPIIARGYLNEIEKTNAVFIEDPAWARAKTPGMKRRFYKTGDLARYNNDGTIDCLGRKDTQVKLRGQRIELSEIEHHIKFTSPDKTQAVVELLRPVCQGGRQVLAAFICLADGRTQINDDVNCITTDVSYKIQDTMRHVESSLSKLLPSYMIPSLYVPLTFMPTNTSGKTDRKFLRLLGQDMTEDQLARFSWFTGQKRMVESTMEKALQELWIQVLKVGSSTIGADDSFFQLGGDSISAMRLVAAARHSGIALTVVDIFKHSRLSEMAVKASCIQNSTQMEEEIKPFTLLADVKDFERLKADVATEWSIESYRIEDIYPATPLQEGLMALTMKAPTAYINREIFQIPATLDIDRFKAAWEQVIQDTPILRTRIIITDGLGTSQVVLSNELAWNASDNLDAYISEDGQTHFSYGAPLARFAIIEDTATSERYFVWTAHHAIYDGWSYSLILQKVAAAYENSPDTGSKSPPFNSFIKYLKEIDVEASESFWSTQFSGMEAAVYPPLPSATYQAHVTASLEHQMPFSRCMETEITSSIIIRGAWAMIMAQYTDSDDVVFGVTQTGRNAPVPGIESMLGPTFATVPVRVKLDKTETIRGFLANIQDNGIRMVPFEHVGLQQIRRLGGNAKNACNFQNLLVVQQSAHGDQDQSFLSLKKLPTGNEAFNTYALVVECTLGAGVIDIRIQYDAHLISREQIETLSFQFEHIVQQLSQELTSQTVADIETISRRDREQILSWNANYPEVLDNCVHHIFESQATKQPNSLAICSWDGNFTYRELNDLSTNLSEHLQSLGVGPDVIVPFCFEKSAWAIVAMLAILKAGGATAAIDLSYPATRIQSILDSTLATVVLCSPKLCGIFKELVQHVVPINLDFIMSCPSAPAVTTRSLPHNPAFVVFTSGTTGKPKGIIIEHRSFATSHMAHSKVMQLGPTSRVLQYAAYTFDVSIQDIFTTLLRGGCVCVPSDAEKLNDLAGAINRMDVNWTFLTPTVAKLLTPGEVPGLKTLTLGGEAIVRENVSTWVNSVRLLNSYGPAEASVCCAVSELHGIDCEPQNVGHALDGAVLWIAETHNTSRLAPVGIVGELLIQGPTLARGYLNDPTKTALAFIENPPWLPDSGPQTSGQPSQRRLYKTGDLVRYNPDGTMNFVGRKDTQVKLRGQRLELGEIEHHLKLHLPEDVNVVVDIVNLPQQSERQALATFLSFAPEHSLYEASLNASTMSDELQVMMGNLEKLLSDTLPSYMVPSLYIPGAQLTTNASGKLDRKVLRQMVRDMSEQELTVYSLARATKRAPVTVMERQLQLLWSKVLDATPNQIGLDDSFFRLGGDSVCAIKLVALARQSKIHMEVADIFRRPVLSQMALIAEGIEDMVHVDVQPFTLLKDNRVAKYLLGEIATRWNIKSDSIQDIYPCTPLQEGLITLTIQDPTTYVSREVFKLPANIDLQKFQAAWEATYEVIPILRTRVFLSDTLGSFQVVMHEPINWQLGCSLLSYVEQDKQVCIQYGMPLARFAIVGTDPENRYFVWTIHHAVYDGWTRSLIIQNVKCAFYGETLEMSPSFNRFIKYLKDTNSSESDDFWRTQFADLSPTNFPQLPSPDYRPQVDSTLEHSVNISRKENTGITMATIIRAAWALAIGRYSDSSDIVFGVTQAGRNAPVPSISEMAGPTITTVPMRVRVDMAKSIAQFLADVQSNSTDMIPFEHAGLQHIKKLNAECHDACNFHNLLVIQPASENKDDDFLGLLKVETPSKGFLTFALAIECTLGPEKISIAAGYDSAVIEQSQAWRILHQFEHIIQQLSLELDTKTVGEVELLGPSDRKEILEWNRDYPEGIDDCVHHMISRQTKLHPNSTAIDSWDARLSYGELDAVSERLAQHLMTFGIGPEVVVPLCFEKSAWAIVSMLAVIKAGGAFVFLDASHPMARLEEITGQVGAKLVLTSLKNAGIWEGRLATMVVNQETIGALPVNLEPQHAKVSPQNVLYVIFTSGSTGRPKGCVIEHRSMLSGAVHQARESRVGTDTRVLQFASYTFDVSILEMVTSLMHGACICIPSDEDRNKGIAHIINKMKISWVFLTPSVVKLIGPQDVPSLKTLVLGGEALSRLDIETWADHLHLANGYGPSEASVAATCNSHVTRTTDPANIGRAIGGVCWIVDANDHDRLVPIHATGELLVEGPIVARGYLGEPEKTAAVFISNPKWLTDEISGGDRPKRLYKTGDLVRYNSDGTINFVGRKDSQVKVRGQRVELGEIEYYLSIDAYVRHCAVVLPTSGCCKQRLVAVLSLSDVEAANGNAELVPVSETHKDLVSLRITEISDSLSQHVPSYMMPSLWVVVEDIPLLSSGKMNRKKLSTWVENMDEQTYQHISNFGKTRALEIPSNEMEKQIQEVWSTVLHLPLKEVGLRRTFLSLGGDSISAMQVVGRCRLHQIDISPADILRCKTISQLAMNARPSRNSSELPIEEVGVPFGLSPIQKFYADYTLSDDSLSRNTNQRFNFSFCLRLKKETSEVELARAVEAVISQHSMLRARFHKDSSGNWTQSISDDIAGSYRYRVHETADLDLAKPSLEVSRTSLNIEQGPVFAADLVNITGKSVYLFLVAHHLVIDIVSWSTVLRDLEDFLDHGILSMPKPLSFQTWCRLQQEHHSSLMPSSVLPIDIATANLDYWGMRDCVNTLRDTVEQRITINSRVSALLLSTLNAALGTEPIDIIIATLLHSFKTIFKDRTTPTIFNYGHGRASWDPAINVSSTVGWFTTFCPLHIPVKAGDDIVHTLGLTKETRASIPDDGTPYFASRYYAPKCIEAFKNHSTMEMMINYLGAYKQVARSDSRFELHNGFDGGFGAEGQDVKRFSLFNVTVTVEDDCLQFCFAYNTRMQHQDKIRQWIVACEQSITLLSEDLVQINLRKSLAEESSNLVADGRAQRMTLKAVA</sequence>
<dbReference type="Gene3D" id="3.30.559.30">
    <property type="entry name" value="Nonribosomal peptide synthetase, condensation domain"/>
    <property type="match status" value="5"/>
</dbReference>
<dbReference type="OrthoDB" id="416786at2759"/>
<evidence type="ECO:0000256" key="3">
    <source>
        <dbReference type="ARBA" id="ARBA00022598"/>
    </source>
</evidence>
<dbReference type="PROSITE" id="PS50075">
    <property type="entry name" value="CARRIER"/>
    <property type="match status" value="4"/>
</dbReference>
<dbReference type="GO" id="GO:0005737">
    <property type="term" value="C:cytoplasm"/>
    <property type="evidence" value="ECO:0007669"/>
    <property type="project" value="TreeGrafter"/>
</dbReference>
<evidence type="ECO:0000313" key="5">
    <source>
        <dbReference type="EMBL" id="RDW58708.1"/>
    </source>
</evidence>
<dbReference type="InterPro" id="IPR020845">
    <property type="entry name" value="AMP-binding_CS"/>
</dbReference>
<dbReference type="NCBIfam" id="NF003417">
    <property type="entry name" value="PRK04813.1"/>
    <property type="match status" value="5"/>
</dbReference>
<evidence type="ECO:0000313" key="6">
    <source>
        <dbReference type="Proteomes" id="UP000256645"/>
    </source>
</evidence>
<name>A0A3D8QAR7_9HELO</name>
<dbReference type="Pfam" id="PF00550">
    <property type="entry name" value="PP-binding"/>
    <property type="match status" value="4"/>
</dbReference>
<feature type="domain" description="Carrier" evidence="4">
    <location>
        <begin position="4041"/>
        <end position="4117"/>
    </location>
</feature>
<dbReference type="SUPFAM" id="SSF56801">
    <property type="entry name" value="Acetyl-CoA synthetase-like"/>
    <property type="match status" value="4"/>
</dbReference>
<dbReference type="Pfam" id="PF00668">
    <property type="entry name" value="Condensation"/>
    <property type="match status" value="4"/>
</dbReference>
<reference evidence="5 6" key="1">
    <citation type="journal article" date="2018" name="IMA Fungus">
        <title>IMA Genome-F 9: Draft genome sequence of Annulohypoxylon stygium, Aspergillus mulundensis, Berkeleyomyces basicola (syn. Thielaviopsis basicola), Ceratocystis smalleyi, two Cercospora beticola strains, Coleophoma cylindrospora, Fusarium fracticaudum, Phialophora cf. hyalina, and Morchella septimelata.</title>
        <authorList>
            <person name="Wingfield B.D."/>
            <person name="Bills G.F."/>
            <person name="Dong Y."/>
            <person name="Huang W."/>
            <person name="Nel W.J."/>
            <person name="Swalarsk-Parry B.S."/>
            <person name="Vaghefi N."/>
            <person name="Wilken P.M."/>
            <person name="An Z."/>
            <person name="de Beer Z.W."/>
            <person name="De Vos L."/>
            <person name="Chen L."/>
            <person name="Duong T.A."/>
            <person name="Gao Y."/>
            <person name="Hammerbacher A."/>
            <person name="Kikkert J.R."/>
            <person name="Li Y."/>
            <person name="Li H."/>
            <person name="Li K."/>
            <person name="Li Q."/>
            <person name="Liu X."/>
            <person name="Ma X."/>
            <person name="Naidoo K."/>
            <person name="Pethybridge S.J."/>
            <person name="Sun J."/>
            <person name="Steenkamp E.T."/>
            <person name="van der Nest M.A."/>
            <person name="van Wyk S."/>
            <person name="Wingfield M.J."/>
            <person name="Xiong C."/>
            <person name="Yue Q."/>
            <person name="Zhang X."/>
        </authorList>
    </citation>
    <scope>NUCLEOTIDE SEQUENCE [LARGE SCALE GENOMIC DNA]</scope>
    <source>
        <strain evidence="5 6">BP6252</strain>
    </source>
</reference>
<keyword evidence="1" id="KW-0596">Phosphopantetheine</keyword>
<dbReference type="CDD" id="cd05918">
    <property type="entry name" value="A_NRPS_SidN3_like"/>
    <property type="match status" value="4"/>
</dbReference>
<dbReference type="InterPro" id="IPR001242">
    <property type="entry name" value="Condensation_dom"/>
</dbReference>
<dbReference type="InterPro" id="IPR010071">
    <property type="entry name" value="AA_adenyl_dom"/>
</dbReference>
<keyword evidence="2" id="KW-0597">Phosphoprotein</keyword>
<dbReference type="PROSITE" id="PS00455">
    <property type="entry name" value="AMP_BINDING"/>
    <property type="match status" value="4"/>
</dbReference>
<dbReference type="Pfam" id="PF00501">
    <property type="entry name" value="AMP-binding"/>
    <property type="match status" value="4"/>
</dbReference>
<dbReference type="FunFam" id="3.40.50.980:FF:000001">
    <property type="entry name" value="Non-ribosomal peptide synthetase"/>
    <property type="match status" value="1"/>
</dbReference>
<evidence type="ECO:0000256" key="1">
    <source>
        <dbReference type="ARBA" id="ARBA00022450"/>
    </source>
</evidence>
<dbReference type="FunFam" id="3.40.50.12780:FF:000014">
    <property type="entry name" value="Nonribosomal peptide synthetase 1"/>
    <property type="match status" value="4"/>
</dbReference>
<comment type="caution">
    <text evidence="5">The sequence shown here is derived from an EMBL/GenBank/DDBJ whole genome shotgun (WGS) entry which is preliminary data.</text>
</comment>
<dbReference type="SUPFAM" id="SSF52777">
    <property type="entry name" value="CoA-dependent acyltransferases"/>
    <property type="match status" value="9"/>
</dbReference>
<evidence type="ECO:0000259" key="4">
    <source>
        <dbReference type="PROSITE" id="PS50075"/>
    </source>
</evidence>
<dbReference type="Gene3D" id="1.10.1200.10">
    <property type="entry name" value="ACP-like"/>
    <property type="match status" value="4"/>
</dbReference>
<dbReference type="Gene3D" id="3.40.50.12780">
    <property type="entry name" value="N-terminal domain of ligase-like"/>
    <property type="match status" value="4"/>
</dbReference>
<dbReference type="GO" id="GO:0031177">
    <property type="term" value="F:phosphopantetheine binding"/>
    <property type="evidence" value="ECO:0007669"/>
    <property type="project" value="InterPro"/>
</dbReference>
<keyword evidence="6" id="KW-1185">Reference proteome</keyword>
<dbReference type="PROSITE" id="PS00012">
    <property type="entry name" value="PHOSPHOPANTETHEINE"/>
    <property type="match status" value="2"/>
</dbReference>
<dbReference type="GO" id="GO:0016874">
    <property type="term" value="F:ligase activity"/>
    <property type="evidence" value="ECO:0007669"/>
    <property type="project" value="UniProtKB-KW"/>
</dbReference>
<dbReference type="FunFam" id="3.30.300.30:FF:000015">
    <property type="entry name" value="Nonribosomal peptide synthase SidD"/>
    <property type="match status" value="4"/>
</dbReference>
<organism evidence="5 6">
    <name type="scientific">Coleophoma cylindrospora</name>
    <dbReference type="NCBI Taxonomy" id="1849047"/>
    <lineage>
        <taxon>Eukaryota</taxon>
        <taxon>Fungi</taxon>
        <taxon>Dikarya</taxon>
        <taxon>Ascomycota</taxon>
        <taxon>Pezizomycotina</taxon>
        <taxon>Leotiomycetes</taxon>
        <taxon>Helotiales</taxon>
        <taxon>Dermateaceae</taxon>
        <taxon>Coleophoma</taxon>
    </lineage>
</organism>
<dbReference type="SUPFAM" id="SSF47336">
    <property type="entry name" value="ACP-like"/>
    <property type="match status" value="4"/>
</dbReference>
<dbReference type="CDD" id="cd19534">
    <property type="entry name" value="E_NRPS"/>
    <property type="match status" value="1"/>
</dbReference>
<dbReference type="Gene3D" id="3.30.559.10">
    <property type="entry name" value="Chloramphenicol acetyltransferase-like domain"/>
    <property type="match status" value="4"/>
</dbReference>
<dbReference type="FunFam" id="3.30.559.30:FF:000003">
    <property type="entry name" value="Nonribosomal peptide synthase SidD"/>
    <property type="match status" value="3"/>
</dbReference>
<dbReference type="Gene3D" id="3.30.300.30">
    <property type="match status" value="4"/>
</dbReference>
<accession>A0A3D8QAR7</accession>
<dbReference type="GO" id="GO:0044550">
    <property type="term" value="P:secondary metabolite biosynthetic process"/>
    <property type="evidence" value="ECO:0007669"/>
    <property type="project" value="TreeGrafter"/>
</dbReference>
<dbReference type="EMBL" id="PDLM01000017">
    <property type="protein sequence ID" value="RDW58708.1"/>
    <property type="molecule type" value="Genomic_DNA"/>
</dbReference>